<proteinExistence type="predicted"/>
<name>A0A165FWE8_9BASI</name>
<dbReference type="SUPFAM" id="SSF54909">
    <property type="entry name" value="Dimeric alpha+beta barrel"/>
    <property type="match status" value="1"/>
</dbReference>
<dbReference type="GO" id="GO:0016491">
    <property type="term" value="F:oxidoreductase activity"/>
    <property type="evidence" value="ECO:0007669"/>
    <property type="project" value="TreeGrafter"/>
</dbReference>
<evidence type="ECO:0000259" key="1">
    <source>
        <dbReference type="Pfam" id="PF03992"/>
    </source>
</evidence>
<dbReference type="Proteomes" id="UP000076842">
    <property type="component" value="Unassembled WGS sequence"/>
</dbReference>
<protein>
    <recommendedName>
        <fullName evidence="1">ABM domain-containing protein</fullName>
    </recommendedName>
</protein>
<evidence type="ECO:0000313" key="3">
    <source>
        <dbReference type="Proteomes" id="UP000076842"/>
    </source>
</evidence>
<dbReference type="PANTHER" id="PTHR33336">
    <property type="entry name" value="QUINOL MONOOXYGENASE YGIN-RELATED"/>
    <property type="match status" value="1"/>
</dbReference>
<dbReference type="OrthoDB" id="10011777at2759"/>
<keyword evidence="3" id="KW-1185">Reference proteome</keyword>
<dbReference type="EMBL" id="KV423966">
    <property type="protein sequence ID" value="KZT57288.1"/>
    <property type="molecule type" value="Genomic_DNA"/>
</dbReference>
<dbReference type="PANTHER" id="PTHR33336:SF3">
    <property type="entry name" value="ABM DOMAIN-CONTAINING PROTEIN"/>
    <property type="match status" value="1"/>
</dbReference>
<dbReference type="InterPro" id="IPR050744">
    <property type="entry name" value="AI-2_Isomerase_LsrG"/>
</dbReference>
<dbReference type="Pfam" id="PF03992">
    <property type="entry name" value="ABM"/>
    <property type="match status" value="1"/>
</dbReference>
<dbReference type="InterPro" id="IPR011008">
    <property type="entry name" value="Dimeric_a/b-barrel"/>
</dbReference>
<dbReference type="AlphaFoldDB" id="A0A165FWE8"/>
<organism evidence="2 3">
    <name type="scientific">Calocera cornea HHB12733</name>
    <dbReference type="NCBI Taxonomy" id="1353952"/>
    <lineage>
        <taxon>Eukaryota</taxon>
        <taxon>Fungi</taxon>
        <taxon>Dikarya</taxon>
        <taxon>Basidiomycota</taxon>
        <taxon>Agaricomycotina</taxon>
        <taxon>Dacrymycetes</taxon>
        <taxon>Dacrymycetales</taxon>
        <taxon>Dacrymycetaceae</taxon>
        <taxon>Calocera</taxon>
    </lineage>
</organism>
<dbReference type="Gene3D" id="3.30.70.100">
    <property type="match status" value="1"/>
</dbReference>
<dbReference type="GO" id="GO:0005829">
    <property type="term" value="C:cytosol"/>
    <property type="evidence" value="ECO:0007669"/>
    <property type="project" value="TreeGrafter"/>
</dbReference>
<accession>A0A165FWE8</accession>
<sequence length="105" mass="11567">MASNPTDIKGSSIHLIAQMTAKPGQAEAILKHLKTIQANAHSDKEPGCNRYDVVRFEDSFCVIENYSTNDDVGIHMASDQFQAFSKEVESLTVPGTFVLKFFGET</sequence>
<feature type="domain" description="ABM" evidence="1">
    <location>
        <begin position="13"/>
        <end position="86"/>
    </location>
</feature>
<evidence type="ECO:0000313" key="2">
    <source>
        <dbReference type="EMBL" id="KZT57288.1"/>
    </source>
</evidence>
<reference evidence="2 3" key="1">
    <citation type="journal article" date="2016" name="Mol. Biol. Evol.">
        <title>Comparative Genomics of Early-Diverging Mushroom-Forming Fungi Provides Insights into the Origins of Lignocellulose Decay Capabilities.</title>
        <authorList>
            <person name="Nagy L.G."/>
            <person name="Riley R."/>
            <person name="Tritt A."/>
            <person name="Adam C."/>
            <person name="Daum C."/>
            <person name="Floudas D."/>
            <person name="Sun H."/>
            <person name="Yadav J.S."/>
            <person name="Pangilinan J."/>
            <person name="Larsson K.H."/>
            <person name="Matsuura K."/>
            <person name="Barry K."/>
            <person name="Labutti K."/>
            <person name="Kuo R."/>
            <person name="Ohm R.A."/>
            <person name="Bhattacharya S.S."/>
            <person name="Shirouzu T."/>
            <person name="Yoshinaga Y."/>
            <person name="Martin F.M."/>
            <person name="Grigoriev I.V."/>
            <person name="Hibbett D.S."/>
        </authorList>
    </citation>
    <scope>NUCLEOTIDE SEQUENCE [LARGE SCALE GENOMIC DNA]</scope>
    <source>
        <strain evidence="2 3">HHB12733</strain>
    </source>
</reference>
<dbReference type="InterPro" id="IPR007138">
    <property type="entry name" value="ABM_dom"/>
</dbReference>
<gene>
    <name evidence="2" type="ORF">CALCODRAFT_483354</name>
</gene>
<dbReference type="InParanoid" id="A0A165FWE8"/>